<dbReference type="CDD" id="cd09606">
    <property type="entry name" value="M3B_PepF"/>
    <property type="match status" value="1"/>
</dbReference>
<protein>
    <submittedName>
        <fullName evidence="1">Oligoendopeptidase F</fullName>
    </submittedName>
</protein>
<dbReference type="InterPro" id="IPR011976">
    <property type="entry name" value="Pept_M3B_oligopep-rel"/>
</dbReference>
<gene>
    <name evidence="1" type="ORF">BMWSH_3978</name>
</gene>
<accession>A0A8D4BQ01</accession>
<dbReference type="Gene3D" id="1.10.1370.30">
    <property type="match status" value="1"/>
</dbReference>
<proteinExistence type="predicted"/>
<sequence length="589" mass="69489">MKLTGIQLDKNELGYIQTIEEGEQMMKFENYTYTRPDMNEIEKQFEKAITHFTEAASVSQQNEAIRLANDAYSQYSTMGNICYIRHSIDTANEFYKEEQDYFDETQPLLEGYVEKFYKALISSPFKQQLEEKWGKQLFSLAEMQLKTFSPEIVKELQEENKLSSQYTKLVASAKIVFEGEERTLAQLDPFMESPDREMRKKAAEAKFQFFTDHEEEFDDIYDKLVKVRTKLAEKLGYKNFVEVGYARMSRIGYDAEMVAAFRKQVKEYIVPLTEKLKKRQQERIQVESLTYYDEPFQFETGNAVPKGDEKWIIENGRVMYKELSKETDEFFSFMLENNLMDLVAKKGKAGGGYCTFIEEYKAPFIFSNFNGTSGDIDVLTHEAGHAFQVYSSRDMETNEYHWPTHEGAEIHSMSMEYFTWPWMELFFKEDKDKYQFSHLSSGLTFLPYGVAVDEFQHAVYERPEMTPSERKQTWREIEKKYMPSKNYDGHHYLESGGFWQRQLHIYTSPFYYIDYTLAQICAFQFWKKDRENHEQAWQDYVHLCKLGGSKPFLELVEEANLISPFEEGCVQSVVDEIENYLNSIDDKKL</sequence>
<organism evidence="1 2">
    <name type="scientific">Priestia megaterium (strain WSH-002)</name>
    <name type="common">Bacillus megaterium</name>
    <dbReference type="NCBI Taxonomy" id="1006007"/>
    <lineage>
        <taxon>Bacteria</taxon>
        <taxon>Bacillati</taxon>
        <taxon>Bacillota</taxon>
        <taxon>Bacilli</taxon>
        <taxon>Bacillales</taxon>
        <taxon>Bacillaceae</taxon>
        <taxon>Priestia</taxon>
    </lineage>
</organism>
<name>A0A8D4BQ01_PRIMW</name>
<evidence type="ECO:0000313" key="1">
    <source>
        <dbReference type="EMBL" id="AEN90858.1"/>
    </source>
</evidence>
<evidence type="ECO:0000313" key="2">
    <source>
        <dbReference type="Proteomes" id="UP000001283"/>
    </source>
</evidence>
<reference evidence="1 2" key="1">
    <citation type="journal article" date="2011" name="J. Bacteriol.">
        <title>Complete genome sequence of the industrial strain Bacillus megaterium WSH-002.</title>
        <authorList>
            <person name="Liu L."/>
            <person name="Li Y."/>
            <person name="Zhang J."/>
            <person name="Zou W."/>
            <person name="Zhou Z."/>
            <person name="Liu J."/>
            <person name="Li X."/>
            <person name="Wang L."/>
            <person name="Chen J."/>
        </authorList>
    </citation>
    <scope>NUCLEOTIDE SEQUENCE [LARGE SCALE GENOMIC DNA]</scope>
    <source>
        <strain evidence="1 2">WSH-002</strain>
    </source>
</reference>
<dbReference type="EMBL" id="CP003017">
    <property type="protein sequence ID" value="AEN90858.1"/>
    <property type="molecule type" value="Genomic_DNA"/>
</dbReference>
<dbReference type="NCBIfam" id="TIGR02289">
    <property type="entry name" value="M3_not_pepF"/>
    <property type="match status" value="1"/>
</dbReference>
<dbReference type="Proteomes" id="UP000001283">
    <property type="component" value="Chromosome"/>
</dbReference>
<dbReference type="AlphaFoldDB" id="A0A8D4BQ01"/>
<dbReference type="KEGG" id="bmh:BMWSH_3978"/>
<dbReference type="SUPFAM" id="SSF55486">
    <property type="entry name" value="Metalloproteases ('zincins'), catalytic domain"/>
    <property type="match status" value="1"/>
</dbReference>